<evidence type="ECO:0000256" key="1">
    <source>
        <dbReference type="SAM" id="MobiDB-lite"/>
    </source>
</evidence>
<name>A0ABY9DK47_VITVI</name>
<evidence type="ECO:0000313" key="3">
    <source>
        <dbReference type="Proteomes" id="UP001227230"/>
    </source>
</evidence>
<dbReference type="Proteomes" id="UP001227230">
    <property type="component" value="Chromosome 16"/>
</dbReference>
<gene>
    <name evidence="2" type="ORF">VitviT2T_024665</name>
</gene>
<keyword evidence="3" id="KW-1185">Reference proteome</keyword>
<dbReference type="EMBL" id="CP126663">
    <property type="protein sequence ID" value="WKA06781.1"/>
    <property type="molecule type" value="Genomic_DNA"/>
</dbReference>
<protein>
    <submittedName>
        <fullName evidence="2">Uncharacterized protein</fullName>
    </submittedName>
</protein>
<proteinExistence type="predicted"/>
<organism evidence="2 3">
    <name type="scientific">Vitis vinifera</name>
    <name type="common">Grape</name>
    <dbReference type="NCBI Taxonomy" id="29760"/>
    <lineage>
        <taxon>Eukaryota</taxon>
        <taxon>Viridiplantae</taxon>
        <taxon>Streptophyta</taxon>
        <taxon>Embryophyta</taxon>
        <taxon>Tracheophyta</taxon>
        <taxon>Spermatophyta</taxon>
        <taxon>Magnoliopsida</taxon>
        <taxon>eudicotyledons</taxon>
        <taxon>Gunneridae</taxon>
        <taxon>Pentapetalae</taxon>
        <taxon>rosids</taxon>
        <taxon>Vitales</taxon>
        <taxon>Vitaceae</taxon>
        <taxon>Viteae</taxon>
        <taxon>Vitis</taxon>
    </lineage>
</organism>
<evidence type="ECO:0000313" key="2">
    <source>
        <dbReference type="EMBL" id="WKA06781.1"/>
    </source>
</evidence>
<feature type="region of interest" description="Disordered" evidence="1">
    <location>
        <begin position="87"/>
        <end position="126"/>
    </location>
</feature>
<sequence>MCDVTSTQHEEKSYSLLHPVITILDGKERDIACLVTKVEDLILEDNNMKFRLKWMILYWFSYPFIHPKTISYMCEDIGIISRSQNSLHANGSSRASGAMEPQASRSIGLSEENSMRRSTRLDAAFN</sequence>
<reference evidence="2 3" key="1">
    <citation type="journal article" date="2023" name="Hortic Res">
        <title>The complete reference genome for grapevine (Vitis vinifera L.) genetics and breeding.</title>
        <authorList>
            <person name="Shi X."/>
            <person name="Cao S."/>
            <person name="Wang X."/>
            <person name="Huang S."/>
            <person name="Wang Y."/>
            <person name="Liu Z."/>
            <person name="Liu W."/>
            <person name="Leng X."/>
            <person name="Peng Y."/>
            <person name="Wang N."/>
            <person name="Wang Y."/>
            <person name="Ma Z."/>
            <person name="Xu X."/>
            <person name="Zhang F."/>
            <person name="Xue H."/>
            <person name="Zhong H."/>
            <person name="Wang Y."/>
            <person name="Zhang K."/>
            <person name="Velt A."/>
            <person name="Avia K."/>
            <person name="Holtgrawe D."/>
            <person name="Grimplet J."/>
            <person name="Matus J.T."/>
            <person name="Ware D."/>
            <person name="Wu X."/>
            <person name="Wang H."/>
            <person name="Liu C."/>
            <person name="Fang Y."/>
            <person name="Rustenholz C."/>
            <person name="Cheng Z."/>
            <person name="Xiao H."/>
            <person name="Zhou Y."/>
        </authorList>
    </citation>
    <scope>NUCLEOTIDE SEQUENCE [LARGE SCALE GENOMIC DNA]</scope>
    <source>
        <strain evidence="3">cv. Pinot noir / PN40024</strain>
        <tissue evidence="2">Leaf</tissue>
    </source>
</reference>
<accession>A0ABY9DK47</accession>